<dbReference type="PANTHER" id="PTHR34271">
    <property type="entry name" value="NUCLEOLAR HISTONE METHYLTRANSFERASE-RELATED PROTEIN"/>
    <property type="match status" value="1"/>
</dbReference>
<proteinExistence type="predicted"/>
<evidence type="ECO:0000313" key="2">
    <source>
        <dbReference type="EMBL" id="KAH7548393.1"/>
    </source>
</evidence>
<gene>
    <name evidence="2" type="ORF">JRO89_XS14G0113600</name>
</gene>
<dbReference type="PANTHER" id="PTHR34271:SF1">
    <property type="entry name" value="NUCLEOLAR HISTONE METHYLTRANSFERASE-RELATED PROTEIN"/>
    <property type="match status" value="1"/>
</dbReference>
<dbReference type="Proteomes" id="UP000827721">
    <property type="component" value="Unassembled WGS sequence"/>
</dbReference>
<sequence>MARPKKKNNTRTDAALDAMRPYGFADDLILRHLKQLLEVYGEDHWFFIEENAYKVLLDSILEQVEQDTIPQFVYQEGDIGAGPSREVLALPHSDTQTSDIAPQTREGPESASQFNGGCDIALLTCQPDGGNGHLSPTGQGTGSNQINLDQNFVEKQTIAVIEGSGVDRIENTNLSPVHASATQSPQATEGLKIRRRRPYHGWIDSDEEDGEVDLVELEPMPLPPELARLLSEARSKKRKTRWDLRPGNMI</sequence>
<dbReference type="Gene3D" id="1.10.8.850">
    <property type="entry name" value="Histone-lysine N methyltransferase , C-terminal domain-like"/>
    <property type="match status" value="1"/>
</dbReference>
<organism evidence="2 3">
    <name type="scientific">Xanthoceras sorbifolium</name>
    <dbReference type="NCBI Taxonomy" id="99658"/>
    <lineage>
        <taxon>Eukaryota</taxon>
        <taxon>Viridiplantae</taxon>
        <taxon>Streptophyta</taxon>
        <taxon>Embryophyta</taxon>
        <taxon>Tracheophyta</taxon>
        <taxon>Spermatophyta</taxon>
        <taxon>Magnoliopsida</taxon>
        <taxon>eudicotyledons</taxon>
        <taxon>Gunneridae</taxon>
        <taxon>Pentapetalae</taxon>
        <taxon>rosids</taxon>
        <taxon>malvids</taxon>
        <taxon>Sapindales</taxon>
        <taxon>Sapindaceae</taxon>
        <taxon>Xanthoceroideae</taxon>
        <taxon>Xanthoceras</taxon>
    </lineage>
</organism>
<reference evidence="2 3" key="1">
    <citation type="submission" date="2021-02" db="EMBL/GenBank/DDBJ databases">
        <title>Plant Genome Project.</title>
        <authorList>
            <person name="Zhang R.-G."/>
        </authorList>
    </citation>
    <scope>NUCLEOTIDE SEQUENCE [LARGE SCALE GENOMIC DNA]</scope>
    <source>
        <tissue evidence="2">Leaves</tissue>
    </source>
</reference>
<evidence type="ECO:0000313" key="3">
    <source>
        <dbReference type="Proteomes" id="UP000827721"/>
    </source>
</evidence>
<dbReference type="Pfam" id="PF10440">
    <property type="entry name" value="WIYLD"/>
    <property type="match status" value="1"/>
</dbReference>
<accession>A0ABQ8H517</accession>
<protein>
    <recommendedName>
        <fullName evidence="1">WIYLD domain-containing protein</fullName>
    </recommendedName>
</protein>
<name>A0ABQ8H517_9ROSI</name>
<dbReference type="InterPro" id="IPR043017">
    <property type="entry name" value="WIYLD_dom_sf"/>
</dbReference>
<evidence type="ECO:0000259" key="1">
    <source>
        <dbReference type="Pfam" id="PF10440"/>
    </source>
</evidence>
<feature type="domain" description="WIYLD" evidence="1">
    <location>
        <begin position="5"/>
        <end position="65"/>
    </location>
</feature>
<comment type="caution">
    <text evidence="2">The sequence shown here is derived from an EMBL/GenBank/DDBJ whole genome shotgun (WGS) entry which is preliminary data.</text>
</comment>
<dbReference type="InterPro" id="IPR018848">
    <property type="entry name" value="WIYLD_domain"/>
</dbReference>
<dbReference type="EMBL" id="JAFEMO010000014">
    <property type="protein sequence ID" value="KAH7548393.1"/>
    <property type="molecule type" value="Genomic_DNA"/>
</dbReference>
<keyword evidence="3" id="KW-1185">Reference proteome</keyword>